<protein>
    <submittedName>
        <fullName evidence="2">Uncharacterized protein</fullName>
    </submittedName>
</protein>
<dbReference type="GO" id="GO:0071897">
    <property type="term" value="P:DNA biosynthetic process"/>
    <property type="evidence" value="ECO:0007669"/>
    <property type="project" value="UniProtKB-ARBA"/>
</dbReference>
<accession>A0ABD0YVM6</accession>
<dbReference type="InterPro" id="IPR021109">
    <property type="entry name" value="Peptidase_aspartic_dom_sf"/>
</dbReference>
<gene>
    <name evidence="2" type="ORF">AAG570_006973</name>
</gene>
<keyword evidence="3" id="KW-1185">Reference proteome</keyword>
<dbReference type="SUPFAM" id="SSF56672">
    <property type="entry name" value="DNA/RNA polymerases"/>
    <property type="match status" value="1"/>
</dbReference>
<feature type="compositionally biased region" description="Low complexity" evidence="1">
    <location>
        <begin position="13"/>
        <end position="25"/>
    </location>
</feature>
<evidence type="ECO:0000256" key="1">
    <source>
        <dbReference type="SAM" id="MobiDB-lite"/>
    </source>
</evidence>
<dbReference type="Gene3D" id="2.40.70.10">
    <property type="entry name" value="Acid Proteases"/>
    <property type="match status" value="1"/>
</dbReference>
<evidence type="ECO:0000313" key="3">
    <source>
        <dbReference type="Proteomes" id="UP001558652"/>
    </source>
</evidence>
<evidence type="ECO:0000313" key="2">
    <source>
        <dbReference type="EMBL" id="KAL1139996.1"/>
    </source>
</evidence>
<dbReference type="EMBL" id="JBFDAA010000002">
    <property type="protein sequence ID" value="KAL1139996.1"/>
    <property type="molecule type" value="Genomic_DNA"/>
</dbReference>
<dbReference type="CDD" id="cd00303">
    <property type="entry name" value="retropepsin_like"/>
    <property type="match status" value="1"/>
</dbReference>
<organism evidence="2 3">
    <name type="scientific">Ranatra chinensis</name>
    <dbReference type="NCBI Taxonomy" id="642074"/>
    <lineage>
        <taxon>Eukaryota</taxon>
        <taxon>Metazoa</taxon>
        <taxon>Ecdysozoa</taxon>
        <taxon>Arthropoda</taxon>
        <taxon>Hexapoda</taxon>
        <taxon>Insecta</taxon>
        <taxon>Pterygota</taxon>
        <taxon>Neoptera</taxon>
        <taxon>Paraneoptera</taxon>
        <taxon>Hemiptera</taxon>
        <taxon>Heteroptera</taxon>
        <taxon>Panheteroptera</taxon>
        <taxon>Nepomorpha</taxon>
        <taxon>Nepidae</taxon>
        <taxon>Ranatrinae</taxon>
        <taxon>Ranatra</taxon>
    </lineage>
</organism>
<feature type="region of interest" description="Disordered" evidence="1">
    <location>
        <begin position="1"/>
        <end position="25"/>
    </location>
</feature>
<dbReference type="Proteomes" id="UP001558652">
    <property type="component" value="Unassembled WGS sequence"/>
</dbReference>
<feature type="compositionally biased region" description="Basic residues" evidence="1">
    <location>
        <begin position="1"/>
        <end position="12"/>
    </location>
</feature>
<name>A0ABD0YVM6_9HEMI</name>
<dbReference type="Gene3D" id="3.10.10.10">
    <property type="entry name" value="HIV Type 1 Reverse Transcriptase, subunit A, domain 1"/>
    <property type="match status" value="1"/>
</dbReference>
<proteinExistence type="predicted"/>
<reference evidence="2 3" key="1">
    <citation type="submission" date="2024-07" db="EMBL/GenBank/DDBJ databases">
        <title>Chromosome-level genome assembly of the water stick insect Ranatra chinensis (Heteroptera: Nepidae).</title>
        <authorList>
            <person name="Liu X."/>
        </authorList>
    </citation>
    <scope>NUCLEOTIDE SEQUENCE [LARGE SCALE GENOMIC DNA]</scope>
    <source>
        <strain evidence="2">Cailab_2021Rc</strain>
        <tissue evidence="2">Muscle</tissue>
    </source>
</reference>
<sequence length="274" mass="30781">MGHRMMSGHRFRQSGGSSQGSQRGSQQFQWLRQAQQFLEVGSPTWGRTVLIDKGSTSTIIKKKIVRNCGWQSQVKLCTCVATTVAGPTPLSGELVLSLKGLSGKNRSVVAHVMDWASNEYDAILGTDALRCVKGSVRMRKYDWIVRLGTMRYRSEGGVSRSRYVGAAVVKKMDHIRADNVTQHFEAVFHTEGEPLSATGRVRHEIVIPDDRVVYIKPRRYPQALMDVIRQELKDLLDQGIIRKSISPYCSPLWVVPKPPDAQGNLHHRVVVDYK</sequence>
<dbReference type="InterPro" id="IPR043502">
    <property type="entry name" value="DNA/RNA_pol_sf"/>
</dbReference>
<dbReference type="AlphaFoldDB" id="A0ABD0YVM6"/>
<comment type="caution">
    <text evidence="2">The sequence shown here is derived from an EMBL/GenBank/DDBJ whole genome shotgun (WGS) entry which is preliminary data.</text>
</comment>